<evidence type="ECO:0000313" key="7">
    <source>
        <dbReference type="EMBL" id="MBF4160927.1"/>
    </source>
</evidence>
<feature type="transmembrane region" description="Helical" evidence="6">
    <location>
        <begin position="179"/>
        <end position="211"/>
    </location>
</feature>
<dbReference type="GO" id="GO:0005886">
    <property type="term" value="C:plasma membrane"/>
    <property type="evidence" value="ECO:0007669"/>
    <property type="project" value="UniProtKB-SubCell"/>
</dbReference>
<accession>A0A930Y6F6</accession>
<sequence length="299" mass="29491">MPIAALAQPAELLTLGILVGLVLGGLGGGGAILTVPLLVFAIGESPADAATSSLVIVGMAAATGAVSHLRARRVDWRSGLVFGLAGVPAALVGSRLSGAVDGRVLMSVFAIVMVAAAASMARGVLSRGSAACSRPAASEAADDAPGDYAGIAGASRAGTTLLERTVPSTTTPQRIRRPVAVLLSGLGVGLLTGFLGVGGGFVVVPALVLVLGLPMELAVGTSLVVVVINTLASLVARMPDLHVDLAVTAPFAAAAMIATLMGRRLASRLPTAQLQLAFAGLLVLVAGYTLLKVATGAAA</sequence>
<gene>
    <name evidence="7" type="ORF">ISG29_04445</name>
</gene>
<organism evidence="7 8">
    <name type="scientific">Nocardioides acrostichi</name>
    <dbReference type="NCBI Taxonomy" id="2784339"/>
    <lineage>
        <taxon>Bacteria</taxon>
        <taxon>Bacillati</taxon>
        <taxon>Actinomycetota</taxon>
        <taxon>Actinomycetes</taxon>
        <taxon>Propionibacteriales</taxon>
        <taxon>Nocardioidaceae</taxon>
        <taxon>Nocardioides</taxon>
    </lineage>
</organism>
<feature type="transmembrane region" description="Helical" evidence="6">
    <location>
        <begin position="79"/>
        <end position="98"/>
    </location>
</feature>
<evidence type="ECO:0000256" key="6">
    <source>
        <dbReference type="RuleBase" id="RU363041"/>
    </source>
</evidence>
<evidence type="ECO:0000256" key="2">
    <source>
        <dbReference type="ARBA" id="ARBA00009142"/>
    </source>
</evidence>
<dbReference type="PANTHER" id="PTHR43701:SF2">
    <property type="entry name" value="MEMBRANE TRANSPORTER PROTEIN YJNA-RELATED"/>
    <property type="match status" value="1"/>
</dbReference>
<evidence type="ECO:0000256" key="4">
    <source>
        <dbReference type="ARBA" id="ARBA00022989"/>
    </source>
</evidence>
<dbReference type="RefSeq" id="WP_194502093.1">
    <property type="nucleotide sequence ID" value="NZ_JADIVZ010000001.1"/>
</dbReference>
<dbReference type="PANTHER" id="PTHR43701">
    <property type="entry name" value="MEMBRANE TRANSPORTER PROTEIN MJ0441-RELATED"/>
    <property type="match status" value="1"/>
</dbReference>
<keyword evidence="6" id="KW-1003">Cell membrane</keyword>
<evidence type="ECO:0000256" key="1">
    <source>
        <dbReference type="ARBA" id="ARBA00004141"/>
    </source>
</evidence>
<comment type="similarity">
    <text evidence="2 6">Belongs to the 4-toluene sulfonate uptake permease (TSUP) (TC 2.A.102) family.</text>
</comment>
<dbReference type="AlphaFoldDB" id="A0A930Y6F6"/>
<feature type="transmembrane region" description="Helical" evidence="6">
    <location>
        <begin position="49"/>
        <end position="67"/>
    </location>
</feature>
<keyword evidence="4 6" id="KW-1133">Transmembrane helix</keyword>
<comment type="caution">
    <text evidence="7">The sequence shown here is derived from an EMBL/GenBank/DDBJ whole genome shotgun (WGS) entry which is preliminary data.</text>
</comment>
<feature type="transmembrane region" description="Helical" evidence="6">
    <location>
        <begin position="217"/>
        <end position="236"/>
    </location>
</feature>
<dbReference type="InterPro" id="IPR002781">
    <property type="entry name" value="TM_pro_TauE-like"/>
</dbReference>
<feature type="transmembrane region" description="Helical" evidence="6">
    <location>
        <begin position="104"/>
        <end position="125"/>
    </location>
</feature>
<keyword evidence="8" id="KW-1185">Reference proteome</keyword>
<name>A0A930Y6F6_9ACTN</name>
<proteinExistence type="inferred from homology"/>
<evidence type="ECO:0000256" key="5">
    <source>
        <dbReference type="ARBA" id="ARBA00023136"/>
    </source>
</evidence>
<comment type="subcellular location">
    <subcellularLocation>
        <location evidence="6">Cell membrane</location>
        <topology evidence="6">Multi-pass membrane protein</topology>
    </subcellularLocation>
    <subcellularLocation>
        <location evidence="1">Membrane</location>
        <topology evidence="1">Multi-pass membrane protein</topology>
    </subcellularLocation>
</comment>
<feature type="transmembrane region" description="Helical" evidence="6">
    <location>
        <begin position="243"/>
        <end position="262"/>
    </location>
</feature>
<keyword evidence="3 6" id="KW-0812">Transmembrane</keyword>
<dbReference type="InterPro" id="IPR051598">
    <property type="entry name" value="TSUP/Inactive_protease-like"/>
</dbReference>
<feature type="transmembrane region" description="Helical" evidence="6">
    <location>
        <begin position="12"/>
        <end position="43"/>
    </location>
</feature>
<evidence type="ECO:0000313" key="8">
    <source>
        <dbReference type="Proteomes" id="UP000656804"/>
    </source>
</evidence>
<feature type="transmembrane region" description="Helical" evidence="6">
    <location>
        <begin position="274"/>
        <end position="291"/>
    </location>
</feature>
<dbReference type="EMBL" id="JADIVZ010000001">
    <property type="protein sequence ID" value="MBF4160927.1"/>
    <property type="molecule type" value="Genomic_DNA"/>
</dbReference>
<keyword evidence="5 6" id="KW-0472">Membrane</keyword>
<evidence type="ECO:0000256" key="3">
    <source>
        <dbReference type="ARBA" id="ARBA00022692"/>
    </source>
</evidence>
<dbReference type="Pfam" id="PF01925">
    <property type="entry name" value="TauE"/>
    <property type="match status" value="1"/>
</dbReference>
<protein>
    <recommendedName>
        <fullName evidence="6">Probable membrane transporter protein</fullName>
    </recommendedName>
</protein>
<reference evidence="7" key="1">
    <citation type="submission" date="2020-11" db="EMBL/GenBank/DDBJ databases">
        <title>Nocardioides sp. CBS4Y-1, whole genome shotgun sequence.</title>
        <authorList>
            <person name="Tuo L."/>
        </authorList>
    </citation>
    <scope>NUCLEOTIDE SEQUENCE</scope>
    <source>
        <strain evidence="7">CBS4Y-1</strain>
    </source>
</reference>
<dbReference type="Proteomes" id="UP000656804">
    <property type="component" value="Unassembled WGS sequence"/>
</dbReference>